<evidence type="ECO:0000313" key="2">
    <source>
        <dbReference type="Proteomes" id="UP001431902"/>
    </source>
</evidence>
<name>A0ABT6X2G9_9BURK</name>
<dbReference type="Proteomes" id="UP001431902">
    <property type="component" value="Unassembled WGS sequence"/>
</dbReference>
<evidence type="ECO:0000313" key="1">
    <source>
        <dbReference type="EMBL" id="MDI9232316.1"/>
    </source>
</evidence>
<keyword evidence="2" id="KW-1185">Reference proteome</keyword>
<gene>
    <name evidence="1" type="ORF">QLQ16_00530</name>
</gene>
<reference evidence="1" key="1">
    <citation type="submission" date="2023-05" db="EMBL/GenBank/DDBJ databases">
        <title>Limnohabitans sp. strain HM2-2 Genome sequencing and assembly.</title>
        <authorList>
            <person name="Jung Y."/>
        </authorList>
    </citation>
    <scope>NUCLEOTIDE SEQUENCE</scope>
    <source>
        <strain evidence="1">HM2-2</strain>
    </source>
</reference>
<dbReference type="EMBL" id="JASGBH010000001">
    <property type="protein sequence ID" value="MDI9232316.1"/>
    <property type="molecule type" value="Genomic_DNA"/>
</dbReference>
<proteinExistence type="predicted"/>
<accession>A0ABT6X2G9</accession>
<organism evidence="1 2">
    <name type="scientific">Limnohabitans lacus</name>
    <dbReference type="NCBI Taxonomy" id="3045173"/>
    <lineage>
        <taxon>Bacteria</taxon>
        <taxon>Pseudomonadati</taxon>
        <taxon>Pseudomonadota</taxon>
        <taxon>Betaproteobacteria</taxon>
        <taxon>Burkholderiales</taxon>
        <taxon>Comamonadaceae</taxon>
        <taxon>Limnohabitans</taxon>
    </lineage>
</organism>
<dbReference type="RefSeq" id="WP_283222736.1">
    <property type="nucleotide sequence ID" value="NZ_JASGBH010000001.1"/>
</dbReference>
<comment type="caution">
    <text evidence="1">The sequence shown here is derived from an EMBL/GenBank/DDBJ whole genome shotgun (WGS) entry which is preliminary data.</text>
</comment>
<protein>
    <submittedName>
        <fullName evidence="1">Ribbon-helix-helix protein, CopG family</fullName>
    </submittedName>
</protein>
<sequence>MNKLIKTSFNLSEKDYEMLKDLAAERHVSGADIVRQAISNFKYFHDVQKKGGSILAEDSEKNIVKLIFR</sequence>